<evidence type="ECO:0000256" key="1">
    <source>
        <dbReference type="SAM" id="MobiDB-lite"/>
    </source>
</evidence>
<protein>
    <submittedName>
        <fullName evidence="2">Uncharacterized protein</fullName>
    </submittedName>
</protein>
<organism evidence="2 3">
    <name type="scientific">Rhizobium sophoriradicis</name>
    <dbReference type="NCBI Taxonomy" id="1535245"/>
    <lineage>
        <taxon>Bacteria</taxon>
        <taxon>Pseudomonadati</taxon>
        <taxon>Pseudomonadota</taxon>
        <taxon>Alphaproteobacteria</taxon>
        <taxon>Hyphomicrobiales</taxon>
        <taxon>Rhizobiaceae</taxon>
        <taxon>Rhizobium/Agrobacterium group</taxon>
        <taxon>Rhizobium</taxon>
    </lineage>
</organism>
<dbReference type="Proteomes" id="UP000218807">
    <property type="component" value="Unassembled WGS sequence"/>
</dbReference>
<keyword evidence="3" id="KW-1185">Reference proteome</keyword>
<name>A0A2A5KLK5_9HYPH</name>
<evidence type="ECO:0000313" key="3">
    <source>
        <dbReference type="Proteomes" id="UP000218807"/>
    </source>
</evidence>
<dbReference type="RefSeq" id="WP_096764623.1">
    <property type="nucleotide sequence ID" value="NZ_NXDM01000035.1"/>
</dbReference>
<dbReference type="AlphaFoldDB" id="A0A2A5KLK5"/>
<evidence type="ECO:0000313" key="2">
    <source>
        <dbReference type="EMBL" id="PCK77877.1"/>
    </source>
</evidence>
<proteinExistence type="predicted"/>
<comment type="caution">
    <text evidence="2">The sequence shown here is derived from an EMBL/GenBank/DDBJ whole genome shotgun (WGS) entry which is preliminary data.</text>
</comment>
<gene>
    <name evidence="2" type="ORF">CPT34_27825</name>
</gene>
<feature type="compositionally biased region" description="Basic and acidic residues" evidence="1">
    <location>
        <begin position="1"/>
        <end position="17"/>
    </location>
</feature>
<reference evidence="2 3" key="1">
    <citation type="submission" date="2017-09" db="EMBL/GenBank/DDBJ databases">
        <title>Comparative genomics of rhizobia isolated from Phaseolus vulgaris in China.</title>
        <authorList>
            <person name="Tong W."/>
        </authorList>
    </citation>
    <scope>NUCLEOTIDE SEQUENCE [LARGE SCALE GENOMIC DNA]</scope>
    <source>
        <strain evidence="2 3">L101</strain>
    </source>
</reference>
<sequence>MTIRERQEREAHDRENPWRPMSSAPRGTGLICDLLFDDMVGHFAAEVMQFFLDADGDWYQIDPPKRVYSPNPINWRPSYVRMTPERRNLIKKRLA</sequence>
<accession>A0A2A5KLK5</accession>
<dbReference type="EMBL" id="NXDM01000035">
    <property type="protein sequence ID" value="PCK77877.1"/>
    <property type="molecule type" value="Genomic_DNA"/>
</dbReference>
<feature type="region of interest" description="Disordered" evidence="1">
    <location>
        <begin position="1"/>
        <end position="25"/>
    </location>
</feature>